<feature type="domain" description="RING-type" evidence="6">
    <location>
        <begin position="282"/>
        <end position="317"/>
    </location>
</feature>
<keyword evidence="5" id="KW-0175">Coiled coil</keyword>
<dbReference type="Gene3D" id="3.30.40.10">
    <property type="entry name" value="Zinc/RING finger domain, C3HC4 (zinc finger)"/>
    <property type="match status" value="1"/>
</dbReference>
<name>A0AAV1YL30_LUPLU</name>
<accession>A0AAV1YL30</accession>
<dbReference type="AlphaFoldDB" id="A0AAV1YL30"/>
<dbReference type="CDD" id="cd16649">
    <property type="entry name" value="mRING-HC-C3HC5_CGRF1-like"/>
    <property type="match status" value="1"/>
</dbReference>
<reference evidence="7 8" key="1">
    <citation type="submission" date="2024-03" db="EMBL/GenBank/DDBJ databases">
        <authorList>
            <person name="Martinez-Hernandez J."/>
        </authorList>
    </citation>
    <scope>NUCLEOTIDE SEQUENCE [LARGE SCALE GENOMIC DNA]</scope>
</reference>
<dbReference type="Pfam" id="PF13920">
    <property type="entry name" value="zf-C3HC4_3"/>
    <property type="match status" value="1"/>
</dbReference>
<evidence type="ECO:0000313" key="7">
    <source>
        <dbReference type="EMBL" id="CAL0333670.1"/>
    </source>
</evidence>
<feature type="coiled-coil region" evidence="5">
    <location>
        <begin position="156"/>
        <end position="190"/>
    </location>
</feature>
<evidence type="ECO:0000313" key="8">
    <source>
        <dbReference type="Proteomes" id="UP001497480"/>
    </source>
</evidence>
<dbReference type="InterPro" id="IPR001841">
    <property type="entry name" value="Znf_RING"/>
</dbReference>
<organism evidence="7 8">
    <name type="scientific">Lupinus luteus</name>
    <name type="common">European yellow lupine</name>
    <dbReference type="NCBI Taxonomy" id="3873"/>
    <lineage>
        <taxon>Eukaryota</taxon>
        <taxon>Viridiplantae</taxon>
        <taxon>Streptophyta</taxon>
        <taxon>Embryophyta</taxon>
        <taxon>Tracheophyta</taxon>
        <taxon>Spermatophyta</taxon>
        <taxon>Magnoliopsida</taxon>
        <taxon>eudicotyledons</taxon>
        <taxon>Gunneridae</taxon>
        <taxon>Pentapetalae</taxon>
        <taxon>rosids</taxon>
        <taxon>fabids</taxon>
        <taxon>Fabales</taxon>
        <taxon>Fabaceae</taxon>
        <taxon>Papilionoideae</taxon>
        <taxon>50 kb inversion clade</taxon>
        <taxon>genistoids sensu lato</taxon>
        <taxon>core genistoids</taxon>
        <taxon>Genisteae</taxon>
        <taxon>Lupinus</taxon>
    </lineage>
</organism>
<dbReference type="EMBL" id="CAXHTB010000025">
    <property type="protein sequence ID" value="CAL0333670.1"/>
    <property type="molecule type" value="Genomic_DNA"/>
</dbReference>
<protein>
    <recommendedName>
        <fullName evidence="6">RING-type domain-containing protein</fullName>
    </recommendedName>
</protein>
<dbReference type="InterPro" id="IPR013083">
    <property type="entry name" value="Znf_RING/FYVE/PHD"/>
</dbReference>
<sequence>MPVEAHHLDLFSSQLIPNQEMMMMNPMNASMNLYNNYSLVFPLLGTTTLTASETLHHSAPPYSSLIPHSVATMKSEVSNTNVSVSRKRSIDSVDYRLPYNKNRATDFSFLGEDMFLQIHQQQIEIDNLVSQHMEKMRMKLEEKRKRHVRMLMEAIEVRAMKRLKSKEEDIEKIEKLNIALEEKVKSLCIENQIWRDLAQTNEANVNALRSNLMQALSNVRESTGEYGGATIGAAANDAESCCGSNDENEVWRMIAGGAQDKEEEERRVRRTRRVMNDNERMCRKCGKEESCVVILPCRHLCLCTVCASTLQICPTCNSFKNATLYVNLI</sequence>
<evidence type="ECO:0000259" key="6">
    <source>
        <dbReference type="PROSITE" id="PS50089"/>
    </source>
</evidence>
<dbReference type="Proteomes" id="UP001497480">
    <property type="component" value="Unassembled WGS sequence"/>
</dbReference>
<dbReference type="PROSITE" id="PS50089">
    <property type="entry name" value="ZF_RING_2"/>
    <property type="match status" value="1"/>
</dbReference>
<dbReference type="PANTHER" id="PTHR42647">
    <property type="entry name" value="SBP (S-RIBONUCLEASE BINDING PROTEIN) FAMILY PROTEIN"/>
    <property type="match status" value="1"/>
</dbReference>
<keyword evidence="8" id="KW-1185">Reference proteome</keyword>
<proteinExistence type="predicted"/>
<gene>
    <name evidence="7" type="ORF">LLUT_LOCUS34730</name>
</gene>
<keyword evidence="3" id="KW-0862">Zinc</keyword>
<dbReference type="GO" id="GO:0043067">
    <property type="term" value="P:regulation of programmed cell death"/>
    <property type="evidence" value="ECO:0007669"/>
    <property type="project" value="TreeGrafter"/>
</dbReference>
<dbReference type="GO" id="GO:0004842">
    <property type="term" value="F:ubiquitin-protein transferase activity"/>
    <property type="evidence" value="ECO:0007669"/>
    <property type="project" value="TreeGrafter"/>
</dbReference>
<evidence type="ECO:0000256" key="2">
    <source>
        <dbReference type="ARBA" id="ARBA00022771"/>
    </source>
</evidence>
<comment type="caution">
    <text evidence="7">The sequence shown here is derived from an EMBL/GenBank/DDBJ whole genome shotgun (WGS) entry which is preliminary data.</text>
</comment>
<keyword evidence="2 4" id="KW-0863">Zinc-finger</keyword>
<dbReference type="PANTHER" id="PTHR42647:SF12">
    <property type="entry name" value="BOI-RELATED E3 UBIQUITIN-PROTEIN LIGASE 2-RELATED"/>
    <property type="match status" value="1"/>
</dbReference>
<evidence type="ECO:0000256" key="4">
    <source>
        <dbReference type="PROSITE-ProRule" id="PRU00175"/>
    </source>
</evidence>
<evidence type="ECO:0000256" key="1">
    <source>
        <dbReference type="ARBA" id="ARBA00022723"/>
    </source>
</evidence>
<evidence type="ECO:0000256" key="5">
    <source>
        <dbReference type="SAM" id="Coils"/>
    </source>
</evidence>
<evidence type="ECO:0000256" key="3">
    <source>
        <dbReference type="ARBA" id="ARBA00022833"/>
    </source>
</evidence>
<keyword evidence="1" id="KW-0479">Metal-binding</keyword>
<dbReference type="GO" id="GO:0008270">
    <property type="term" value="F:zinc ion binding"/>
    <property type="evidence" value="ECO:0007669"/>
    <property type="project" value="UniProtKB-KW"/>
</dbReference>